<feature type="compositionally biased region" description="Polar residues" evidence="4">
    <location>
        <begin position="41"/>
        <end position="66"/>
    </location>
</feature>
<reference evidence="6" key="2">
    <citation type="submission" date="2025-08" db="UniProtKB">
        <authorList>
            <consortium name="RefSeq"/>
        </authorList>
    </citation>
    <scope>IDENTIFICATION</scope>
    <source>
        <tissue evidence="6">Leaf</tissue>
    </source>
</reference>
<reference evidence="5" key="1">
    <citation type="journal article" date="2021" name="Nat. Commun.">
        <title>Genomic analyses provide insights into spinach domestication and the genetic basis of agronomic traits.</title>
        <authorList>
            <person name="Cai X."/>
            <person name="Sun X."/>
            <person name="Xu C."/>
            <person name="Sun H."/>
            <person name="Wang X."/>
            <person name="Ge C."/>
            <person name="Zhang Z."/>
            <person name="Wang Q."/>
            <person name="Fei Z."/>
            <person name="Jiao C."/>
            <person name="Wang Q."/>
        </authorList>
    </citation>
    <scope>NUCLEOTIDE SEQUENCE [LARGE SCALE GENOMIC DNA]</scope>
    <source>
        <strain evidence="5">cv. Varoflay</strain>
    </source>
</reference>
<evidence type="ECO:0000256" key="2">
    <source>
        <dbReference type="ARBA" id="ARBA00022737"/>
    </source>
</evidence>
<evidence type="ECO:0000256" key="4">
    <source>
        <dbReference type="SAM" id="MobiDB-lite"/>
    </source>
</evidence>
<dbReference type="GO" id="GO:0005739">
    <property type="term" value="C:mitochondrion"/>
    <property type="evidence" value="ECO:0007669"/>
    <property type="project" value="TreeGrafter"/>
</dbReference>
<evidence type="ECO:0000313" key="6">
    <source>
        <dbReference type="RefSeq" id="XP_021842383.2"/>
    </source>
</evidence>
<feature type="repeat" description="PPR" evidence="3">
    <location>
        <begin position="652"/>
        <end position="686"/>
    </location>
</feature>
<feature type="repeat" description="PPR" evidence="3">
    <location>
        <begin position="582"/>
        <end position="616"/>
    </location>
</feature>
<feature type="repeat" description="PPR" evidence="3">
    <location>
        <begin position="337"/>
        <end position="371"/>
    </location>
</feature>
<dbReference type="NCBIfam" id="TIGR00756">
    <property type="entry name" value="PPR"/>
    <property type="match status" value="15"/>
</dbReference>
<accession>A0A9R0I4C9</accession>
<feature type="repeat" description="PPR" evidence="3">
    <location>
        <begin position="476"/>
        <end position="510"/>
    </location>
</feature>
<dbReference type="GO" id="GO:0007005">
    <property type="term" value="P:mitochondrion organization"/>
    <property type="evidence" value="ECO:0007669"/>
    <property type="project" value="TreeGrafter"/>
</dbReference>
<dbReference type="PANTHER" id="PTHR46128">
    <property type="entry name" value="MITOCHONDRIAL GROUP I INTRON SPLICING FACTOR CCM1"/>
    <property type="match status" value="1"/>
</dbReference>
<feature type="repeat" description="PPR" evidence="3">
    <location>
        <begin position="757"/>
        <end position="791"/>
    </location>
</feature>
<dbReference type="Gene3D" id="1.25.40.10">
    <property type="entry name" value="Tetratricopeptide repeat domain"/>
    <property type="match status" value="7"/>
</dbReference>
<dbReference type="Proteomes" id="UP000813463">
    <property type="component" value="Chromosome 3"/>
</dbReference>
<name>A0A9R0I4C9_SPIOL</name>
<dbReference type="GO" id="GO:0003729">
    <property type="term" value="F:mRNA binding"/>
    <property type="evidence" value="ECO:0007669"/>
    <property type="project" value="TreeGrafter"/>
</dbReference>
<evidence type="ECO:0000256" key="1">
    <source>
        <dbReference type="ARBA" id="ARBA00007626"/>
    </source>
</evidence>
<dbReference type="SUPFAM" id="SSF81901">
    <property type="entry name" value="HCP-like"/>
    <property type="match status" value="2"/>
</dbReference>
<sequence length="861" mass="96268">MRNLSKSLQISSTLLRSSVTHKPLSSSLTSLSSSEPLISQDPISESSLPNQSPISNDFNEGYSSIPISQNHQNPTNFSHGINGLLSSKDPPSAMEYFKWAEKQPGFGEGVDSFCLLLHNFMGLEGQQCAVKELVSTQNFPDAKTVIRGLNDCSNRFGFDLDSRIYNYLLCGFIKTGRIEDSISCVEWMLENKIDLWVSYLNDLIYELGIQRKMIKEAKELYDKVFCKGNVVNGGTVRIMMKACLKDGNPSEADRYFRLARDKGVELDPAAFSCAIVAVSQKPDSNAACELLMEMKEKGWVPSEGTYTQTIIACVKQRNLMEALRLKDEMVSCGKPMNLVVATTLMKGYCVSGDLESALGLFAKLDEYELSPNNITFSVLIDGCCINGNMEKASELYDQMIEKGIEPSVYNVNSMIKGFLKARLFEKAYEMFNKAAESGLVDDSSLNSLLSCLCKDGNMDEAQKFWGMALQCGIEPNLQNYNNLILGYCRKGNVAMAHSMYVEMIGKGLNPNVFTFTILINGHFKKGEVDKALNLFDEMSDQRIDCTDHTYNTMIGGLCKHGKTSLARNMLENFIKEANFVPSCMTYNSIVGGLIKEGDLDSALSVYNEMGENGVSPDICTYTIFIDAFRKSNNFDLALKMQNEMISKGLELDITAYGTLIDGCCKRRDMESACKLFNELCKSGLSPNIYIYNNMISGYRNLNNMEVALSFQKKMTEQGVLCDLETYTTLIDGLLKEDKLKSALEFYDDMVEKGIRPDKITYTVLVKGLCKKGKLENARNFFKEMEEKGVTPNSLIYNALVAGYFREGNLPEAFKLYDEMLERGLTPDKMTFDFLMNANFKPGYQSSRTSSDMPIFCKEALA</sequence>
<evidence type="ECO:0000256" key="3">
    <source>
        <dbReference type="PROSITE-ProRule" id="PRU00708"/>
    </source>
</evidence>
<comment type="similarity">
    <text evidence="1">Belongs to the PPR family. P subfamily.</text>
</comment>
<feature type="repeat" description="PPR" evidence="3">
    <location>
        <begin position="687"/>
        <end position="721"/>
    </location>
</feature>
<feature type="compositionally biased region" description="Low complexity" evidence="4">
    <location>
        <begin position="24"/>
        <end position="39"/>
    </location>
</feature>
<feature type="repeat" description="PPR" evidence="3">
    <location>
        <begin position="546"/>
        <end position="581"/>
    </location>
</feature>
<dbReference type="RefSeq" id="XP_021842383.2">
    <property type="nucleotide sequence ID" value="XM_021986691.2"/>
</dbReference>
<feature type="repeat" description="PPR" evidence="3">
    <location>
        <begin position="792"/>
        <end position="826"/>
    </location>
</feature>
<feature type="repeat" description="PPR" evidence="3">
    <location>
        <begin position="372"/>
        <end position="406"/>
    </location>
</feature>
<feature type="repeat" description="PPR" evidence="3">
    <location>
        <begin position="617"/>
        <end position="651"/>
    </location>
</feature>
<keyword evidence="2" id="KW-0677">Repeat</keyword>
<feature type="repeat" description="PPR" evidence="3">
    <location>
        <begin position="722"/>
        <end position="756"/>
    </location>
</feature>
<evidence type="ECO:0000313" key="5">
    <source>
        <dbReference type="Proteomes" id="UP000813463"/>
    </source>
</evidence>
<dbReference type="Pfam" id="PF13812">
    <property type="entry name" value="PPR_3"/>
    <property type="match status" value="1"/>
</dbReference>
<feature type="region of interest" description="Disordered" evidence="4">
    <location>
        <begin position="24"/>
        <end position="66"/>
    </location>
</feature>
<dbReference type="GeneID" id="110782509"/>
<feature type="repeat" description="PPR" evidence="3">
    <location>
        <begin position="441"/>
        <end position="475"/>
    </location>
</feature>
<dbReference type="PROSITE" id="PS51375">
    <property type="entry name" value="PPR"/>
    <property type="match status" value="15"/>
</dbReference>
<dbReference type="AlphaFoldDB" id="A0A9R0I4C9"/>
<gene>
    <name evidence="6" type="primary">LOC110782509</name>
</gene>
<dbReference type="Pfam" id="PF13041">
    <property type="entry name" value="PPR_2"/>
    <property type="match status" value="6"/>
</dbReference>
<dbReference type="KEGG" id="soe:110782509"/>
<keyword evidence="5" id="KW-1185">Reference proteome</keyword>
<dbReference type="InterPro" id="IPR011990">
    <property type="entry name" value="TPR-like_helical_dom_sf"/>
</dbReference>
<feature type="repeat" description="PPR" evidence="3">
    <location>
        <begin position="232"/>
        <end position="266"/>
    </location>
</feature>
<organism evidence="5 6">
    <name type="scientific">Spinacia oleracea</name>
    <name type="common">Spinach</name>
    <dbReference type="NCBI Taxonomy" id="3562"/>
    <lineage>
        <taxon>Eukaryota</taxon>
        <taxon>Viridiplantae</taxon>
        <taxon>Streptophyta</taxon>
        <taxon>Embryophyta</taxon>
        <taxon>Tracheophyta</taxon>
        <taxon>Spermatophyta</taxon>
        <taxon>Magnoliopsida</taxon>
        <taxon>eudicotyledons</taxon>
        <taxon>Gunneridae</taxon>
        <taxon>Pentapetalae</taxon>
        <taxon>Caryophyllales</taxon>
        <taxon>Chenopodiaceae</taxon>
        <taxon>Chenopodioideae</taxon>
        <taxon>Anserineae</taxon>
        <taxon>Spinacia</taxon>
    </lineage>
</organism>
<dbReference type="InterPro" id="IPR002885">
    <property type="entry name" value="PPR_rpt"/>
</dbReference>
<dbReference type="Pfam" id="PF01535">
    <property type="entry name" value="PPR"/>
    <property type="match status" value="4"/>
</dbReference>
<feature type="repeat" description="PPR" evidence="3">
    <location>
        <begin position="161"/>
        <end position="195"/>
    </location>
</feature>
<feature type="repeat" description="PPR" evidence="3">
    <location>
        <begin position="511"/>
        <end position="545"/>
    </location>
</feature>
<dbReference type="PANTHER" id="PTHR46128:SF73">
    <property type="entry name" value="CRIB DOMAIN-CONTAINING PROTEIN"/>
    <property type="match status" value="1"/>
</dbReference>
<dbReference type="GO" id="GO:0006396">
    <property type="term" value="P:RNA processing"/>
    <property type="evidence" value="ECO:0007669"/>
    <property type="project" value="TreeGrafter"/>
</dbReference>
<proteinExistence type="inferred from homology"/>
<protein>
    <submittedName>
        <fullName evidence="6">Pentatricopeptide repeat-containing protein At3g54980, mitochondrial-like</fullName>
    </submittedName>
</protein>
<dbReference type="InterPro" id="IPR050872">
    <property type="entry name" value="PPR_P_subfamily"/>
</dbReference>